<organism evidence="1">
    <name type="scientific">Acanthamoeba polyphaga mimivirus</name>
    <name type="common">APMV</name>
    <dbReference type="NCBI Taxonomy" id="212035"/>
    <lineage>
        <taxon>Viruses</taxon>
        <taxon>Varidnaviria</taxon>
        <taxon>Bamfordvirae</taxon>
        <taxon>Nucleocytoviricota</taxon>
        <taxon>Megaviricetes</taxon>
        <taxon>Imitervirales</taxon>
        <taxon>Mimiviridae</taxon>
        <taxon>Megamimivirinae</taxon>
        <taxon>Mimivirus</taxon>
        <taxon>Mimivirus bradfordmassiliense</taxon>
    </lineage>
</organism>
<dbReference type="InterPro" id="IPR045365">
    <property type="entry name" value="DUF5884"/>
</dbReference>
<name>A0A2L2DKI9_MIMIV</name>
<protein>
    <submittedName>
        <fullName evidence="1">Uncharacterized protein</fullName>
    </submittedName>
</protein>
<evidence type="ECO:0000313" key="1">
    <source>
        <dbReference type="EMBL" id="AVG46657.1"/>
    </source>
</evidence>
<accession>A0A2L2DKI9</accession>
<dbReference type="Proteomes" id="UP000280369">
    <property type="component" value="Segment"/>
</dbReference>
<sequence>MNELISFDRNQRLESVFNHIKKLDYDDLHQIKKAILQQEFRLNFDGCVPDIFKTKIKDMKYESSYDNPEGWQCDDGIECKFKMEFDNDCSIDLSCKYTAYYDGGDLDYIDIDNDRFIKINIGKKSYSIFFNAEKNENENQTCIPINKKALKLLDALSIEKNDQNKKNLGILIYNIIGITKPEDYHESIDIMSCDNFNDITFIYEP</sequence>
<proteinExistence type="predicted"/>
<dbReference type="EMBL" id="MG602507">
    <property type="protein sequence ID" value="AVG46657.1"/>
    <property type="molecule type" value="Genomic_DNA"/>
</dbReference>
<reference evidence="1" key="1">
    <citation type="journal article" date="2017" name="Front. Microbiol.">
        <title>Genome Characterization of the First Mimiviruses of Lineage C Isolated in Brazil.</title>
        <authorList>
            <person name="Assis F.L."/>
            <person name="Franco-Luiz A.P.M."/>
            <person name="Dos Santos R.N."/>
            <person name="Campos F.S."/>
            <person name="Dornas F.P."/>
            <person name="Borato P.V.M."/>
            <person name="Franco A.C."/>
            <person name="Abrahao J.S."/>
            <person name="Colson P."/>
            <person name="Scola B."/>
        </authorList>
    </citation>
    <scope>NUCLEOTIDE SEQUENCE [LARGE SCALE GENOMIC DNA]</scope>
</reference>
<organismHost>
    <name type="scientific">Acanthamoeba polyphaga</name>
    <name type="common">Amoeba</name>
    <dbReference type="NCBI Taxonomy" id="5757"/>
</organismHost>
<dbReference type="Pfam" id="PF19231">
    <property type="entry name" value="DUF5884"/>
    <property type="match status" value="1"/>
</dbReference>